<dbReference type="CDD" id="cd06450">
    <property type="entry name" value="DOPA_deC_like"/>
    <property type="match status" value="1"/>
</dbReference>
<comment type="cofactor">
    <cofactor evidence="1 7 8">
        <name>pyridoxal 5'-phosphate</name>
        <dbReference type="ChEBI" id="CHEBI:597326"/>
    </cofactor>
</comment>
<feature type="region of interest" description="Disordered" evidence="9">
    <location>
        <begin position="24"/>
        <end position="73"/>
    </location>
</feature>
<comment type="caution">
    <text evidence="10">The sequence shown here is derived from an EMBL/GenBank/DDBJ whole genome shotgun (WGS) entry which is preliminary data.</text>
</comment>
<evidence type="ECO:0000256" key="1">
    <source>
        <dbReference type="ARBA" id="ARBA00001933"/>
    </source>
</evidence>
<dbReference type="PANTHER" id="PTHR45677">
    <property type="entry name" value="GLUTAMATE DECARBOXYLASE-RELATED"/>
    <property type="match status" value="1"/>
</dbReference>
<evidence type="ECO:0000313" key="10">
    <source>
        <dbReference type="EMBL" id="OWF46079.1"/>
    </source>
</evidence>
<keyword evidence="5 7" id="KW-0663">Pyridoxal phosphate</keyword>
<comment type="subunit">
    <text evidence="3">Homodimer.</text>
</comment>
<dbReference type="FunFam" id="3.40.640.10:FF:000016">
    <property type="entry name" value="Glutamate decarboxylase like 1"/>
    <property type="match status" value="1"/>
</dbReference>
<feature type="modified residue" description="N6-(pyridoxal phosphate)lysine" evidence="7">
    <location>
        <position position="398"/>
    </location>
</feature>
<sequence>MAFELFQKIRERCRSDSLERILTLDHQRSSTVPQNLKGGSSQHPKGDDPQQHKEDHSHHQKRNNAAGEEGGKLLSSKYCPNTDVTPDWAEFEGCFALDMMTVDGKTKLKRSFFAELLDILLQHVSVSESRTHKVLDFHHPHQLQEMMGHCIELDENGRDLEQILSDCKETLKYCIRTGHPRFLNQLSTGMDMIGIAGEWLTAVANTNMFTYEVAPVFTLMEEVLLRKMLSFVGWKDGDGIFAPGGAISNLYGMLAARHTRFPDIKTKGLVGLPHMVVFTSSHSHFSMKKSASLLGLGTEAVVYVDCDCNGRMLPEDLMRRIDLALAKGEVPLMVNATCGTTVFGAFDPIIDIATICKTHNIWLHVDGAWGGSVLLSERHRHLLAGISSANSMTWNPHKMMGAPLQCSAILLRQKGILHDVNALGASYLYQNDKHYDVTYDTGDKAIQCGRHNDVFKLWLMWRAKGDMGFESQIDKNFRLARYLLNRIRERPNFKLMQGPNVCFWYIPESLACEEDTDRYQVELGKVAPKLKAAMMEKGSMMLAYQPLLDLPNFFRVAISNPVLQESDLDFVINELELLAKII</sequence>
<dbReference type="GO" id="GO:0005737">
    <property type="term" value="C:cytoplasm"/>
    <property type="evidence" value="ECO:0007669"/>
    <property type="project" value="TreeGrafter"/>
</dbReference>
<accession>A0A210QBH5</accession>
<dbReference type="Proteomes" id="UP000242188">
    <property type="component" value="Unassembled WGS sequence"/>
</dbReference>
<feature type="compositionally biased region" description="Polar residues" evidence="9">
    <location>
        <begin position="29"/>
        <end position="43"/>
    </location>
</feature>
<organism evidence="10 11">
    <name type="scientific">Mizuhopecten yessoensis</name>
    <name type="common">Japanese scallop</name>
    <name type="synonym">Patinopecten yessoensis</name>
    <dbReference type="NCBI Taxonomy" id="6573"/>
    <lineage>
        <taxon>Eukaryota</taxon>
        <taxon>Metazoa</taxon>
        <taxon>Spiralia</taxon>
        <taxon>Lophotrochozoa</taxon>
        <taxon>Mollusca</taxon>
        <taxon>Bivalvia</taxon>
        <taxon>Autobranchia</taxon>
        <taxon>Pteriomorphia</taxon>
        <taxon>Pectinida</taxon>
        <taxon>Pectinoidea</taxon>
        <taxon>Pectinidae</taxon>
        <taxon>Mizuhopecten</taxon>
    </lineage>
</organism>
<name>A0A210QBH5_MIZYE</name>
<keyword evidence="4" id="KW-0210">Decarboxylase</keyword>
<evidence type="ECO:0000256" key="9">
    <source>
        <dbReference type="SAM" id="MobiDB-lite"/>
    </source>
</evidence>
<proteinExistence type="inferred from homology"/>
<protein>
    <submittedName>
        <fullName evidence="10">Glutamate decarboxylase 1</fullName>
    </submittedName>
</protein>
<keyword evidence="11" id="KW-1185">Reference proteome</keyword>
<comment type="similarity">
    <text evidence="2 8">Belongs to the group II decarboxylase family.</text>
</comment>
<feature type="compositionally biased region" description="Basic and acidic residues" evidence="9">
    <location>
        <begin position="44"/>
        <end position="57"/>
    </location>
</feature>
<dbReference type="Gene3D" id="3.90.1150.170">
    <property type="match status" value="1"/>
</dbReference>
<evidence type="ECO:0000256" key="8">
    <source>
        <dbReference type="RuleBase" id="RU000382"/>
    </source>
</evidence>
<dbReference type="InterPro" id="IPR015424">
    <property type="entry name" value="PyrdxlP-dep_Trfase"/>
</dbReference>
<dbReference type="PANTHER" id="PTHR45677:SF10">
    <property type="entry name" value="GLUTAMATE DECARBOXYLASE"/>
    <property type="match status" value="1"/>
</dbReference>
<dbReference type="Pfam" id="PF00282">
    <property type="entry name" value="Pyridoxal_deC"/>
    <property type="match status" value="1"/>
</dbReference>
<dbReference type="PROSITE" id="PS00392">
    <property type="entry name" value="DDC_GAD_HDC_YDC"/>
    <property type="match status" value="1"/>
</dbReference>
<dbReference type="Gene3D" id="3.40.640.10">
    <property type="entry name" value="Type I PLP-dependent aspartate aminotransferase-like (Major domain)"/>
    <property type="match status" value="1"/>
</dbReference>
<dbReference type="STRING" id="6573.A0A210QBH5"/>
<dbReference type="InterPro" id="IPR002129">
    <property type="entry name" value="PyrdxlP-dep_de-COase"/>
</dbReference>
<dbReference type="GO" id="GO:0009449">
    <property type="term" value="P:gamma-aminobutyric acid biosynthetic process"/>
    <property type="evidence" value="ECO:0007669"/>
    <property type="project" value="TreeGrafter"/>
</dbReference>
<dbReference type="AlphaFoldDB" id="A0A210QBH5"/>
<gene>
    <name evidence="10" type="ORF">KP79_PYT03749</name>
</gene>
<dbReference type="InterPro" id="IPR021115">
    <property type="entry name" value="Pyridoxal-P_BS"/>
</dbReference>
<dbReference type="EMBL" id="NEDP02004288">
    <property type="protein sequence ID" value="OWF46079.1"/>
    <property type="molecule type" value="Genomic_DNA"/>
</dbReference>
<evidence type="ECO:0000313" key="11">
    <source>
        <dbReference type="Proteomes" id="UP000242188"/>
    </source>
</evidence>
<evidence type="ECO:0000256" key="4">
    <source>
        <dbReference type="ARBA" id="ARBA00022793"/>
    </source>
</evidence>
<reference evidence="10 11" key="1">
    <citation type="journal article" date="2017" name="Nat. Ecol. Evol.">
        <title>Scallop genome provides insights into evolution of bilaterian karyotype and development.</title>
        <authorList>
            <person name="Wang S."/>
            <person name="Zhang J."/>
            <person name="Jiao W."/>
            <person name="Li J."/>
            <person name="Xun X."/>
            <person name="Sun Y."/>
            <person name="Guo X."/>
            <person name="Huan P."/>
            <person name="Dong B."/>
            <person name="Zhang L."/>
            <person name="Hu X."/>
            <person name="Sun X."/>
            <person name="Wang J."/>
            <person name="Zhao C."/>
            <person name="Wang Y."/>
            <person name="Wang D."/>
            <person name="Huang X."/>
            <person name="Wang R."/>
            <person name="Lv J."/>
            <person name="Li Y."/>
            <person name="Zhang Z."/>
            <person name="Liu B."/>
            <person name="Lu W."/>
            <person name="Hui Y."/>
            <person name="Liang J."/>
            <person name="Zhou Z."/>
            <person name="Hou R."/>
            <person name="Li X."/>
            <person name="Liu Y."/>
            <person name="Li H."/>
            <person name="Ning X."/>
            <person name="Lin Y."/>
            <person name="Zhao L."/>
            <person name="Xing Q."/>
            <person name="Dou J."/>
            <person name="Li Y."/>
            <person name="Mao J."/>
            <person name="Guo H."/>
            <person name="Dou H."/>
            <person name="Li T."/>
            <person name="Mu C."/>
            <person name="Jiang W."/>
            <person name="Fu Q."/>
            <person name="Fu X."/>
            <person name="Miao Y."/>
            <person name="Liu J."/>
            <person name="Yu Q."/>
            <person name="Li R."/>
            <person name="Liao H."/>
            <person name="Li X."/>
            <person name="Kong Y."/>
            <person name="Jiang Z."/>
            <person name="Chourrout D."/>
            <person name="Li R."/>
            <person name="Bao Z."/>
        </authorList>
    </citation>
    <scope>NUCLEOTIDE SEQUENCE [LARGE SCALE GENOMIC DNA]</scope>
    <source>
        <strain evidence="10 11">PY_sf001</strain>
    </source>
</reference>
<dbReference type="OrthoDB" id="392571at2759"/>
<dbReference type="SUPFAM" id="SSF53383">
    <property type="entry name" value="PLP-dependent transferases"/>
    <property type="match status" value="1"/>
</dbReference>
<dbReference type="GO" id="GO:0004351">
    <property type="term" value="F:glutamate decarboxylase activity"/>
    <property type="evidence" value="ECO:0007669"/>
    <property type="project" value="TreeGrafter"/>
</dbReference>
<evidence type="ECO:0000256" key="6">
    <source>
        <dbReference type="ARBA" id="ARBA00023239"/>
    </source>
</evidence>
<keyword evidence="6 8" id="KW-0456">Lyase</keyword>
<dbReference type="GO" id="GO:0030170">
    <property type="term" value="F:pyridoxal phosphate binding"/>
    <property type="evidence" value="ECO:0007669"/>
    <property type="project" value="InterPro"/>
</dbReference>
<evidence type="ECO:0000256" key="5">
    <source>
        <dbReference type="ARBA" id="ARBA00022898"/>
    </source>
</evidence>
<evidence type="ECO:0000256" key="7">
    <source>
        <dbReference type="PIRSR" id="PIRSR602129-50"/>
    </source>
</evidence>
<evidence type="ECO:0000256" key="3">
    <source>
        <dbReference type="ARBA" id="ARBA00011738"/>
    </source>
</evidence>
<evidence type="ECO:0000256" key="2">
    <source>
        <dbReference type="ARBA" id="ARBA00009533"/>
    </source>
</evidence>
<dbReference type="InterPro" id="IPR015421">
    <property type="entry name" value="PyrdxlP-dep_Trfase_major"/>
</dbReference>